<dbReference type="OrthoDB" id="9806665at2"/>
<sequence length="189" mass="21113">MNYLANAAQILVQFFFDLLIGVVVARVLLQLVRANFYNPICQFLYKYTNPVLMPLRRVIPGWRNLDIAGVLLVYLLEVIKVVVLGALAGASLSLAGTLVWALAELIEYVLMAYFWLILIRALLSFIGADTRSPVIPLIYQITEPVLKPLRNRLPPLGGFDFSPLIATLAIYLARALIVQPLFDTAAWLV</sequence>
<dbReference type="AlphaFoldDB" id="A0A411HMN9"/>
<dbReference type="PANTHER" id="PTHR33219">
    <property type="entry name" value="YLMG HOMOLOG PROTEIN 2, CHLOROPLASTIC"/>
    <property type="match status" value="1"/>
</dbReference>
<evidence type="ECO:0000313" key="4">
    <source>
        <dbReference type="Proteomes" id="UP000291562"/>
    </source>
</evidence>
<dbReference type="Proteomes" id="UP000291562">
    <property type="component" value="Chromosome"/>
</dbReference>
<protein>
    <submittedName>
        <fullName evidence="3">YggT family protein</fullName>
    </submittedName>
</protein>
<evidence type="ECO:0000313" key="3">
    <source>
        <dbReference type="EMBL" id="QBB71745.1"/>
    </source>
</evidence>
<name>A0A411HMN9_9GAMM</name>
<keyword evidence="2" id="KW-0472">Membrane</keyword>
<keyword evidence="4" id="KW-1185">Reference proteome</keyword>
<feature type="transmembrane region" description="Helical" evidence="2">
    <location>
        <begin position="81"/>
        <end position="102"/>
    </location>
</feature>
<comment type="similarity">
    <text evidence="1">Belongs to the YggT family.</text>
</comment>
<dbReference type="EMBL" id="CP035704">
    <property type="protein sequence ID" value="QBB71745.1"/>
    <property type="molecule type" value="Genomic_DNA"/>
</dbReference>
<dbReference type="GO" id="GO:0016020">
    <property type="term" value="C:membrane"/>
    <property type="evidence" value="ECO:0007669"/>
    <property type="project" value="InterPro"/>
</dbReference>
<evidence type="ECO:0000256" key="1">
    <source>
        <dbReference type="ARBA" id="ARBA00010894"/>
    </source>
</evidence>
<feature type="transmembrane region" description="Helical" evidence="2">
    <location>
        <begin position="6"/>
        <end position="29"/>
    </location>
</feature>
<dbReference type="InterPro" id="IPR003425">
    <property type="entry name" value="CCB3/YggT"/>
</dbReference>
<gene>
    <name evidence="3" type="ORF">ELE36_16060</name>
</gene>
<organism evidence="3 4">
    <name type="scientific">Pseudolysobacter antarcticus</name>
    <dbReference type="NCBI Taxonomy" id="2511995"/>
    <lineage>
        <taxon>Bacteria</taxon>
        <taxon>Pseudomonadati</taxon>
        <taxon>Pseudomonadota</taxon>
        <taxon>Gammaproteobacteria</taxon>
        <taxon>Lysobacterales</taxon>
        <taxon>Rhodanobacteraceae</taxon>
        <taxon>Pseudolysobacter</taxon>
    </lineage>
</organism>
<feature type="transmembrane region" description="Helical" evidence="2">
    <location>
        <begin position="108"/>
        <end position="128"/>
    </location>
</feature>
<dbReference type="Pfam" id="PF02325">
    <property type="entry name" value="CCB3_YggT"/>
    <property type="match status" value="2"/>
</dbReference>
<reference evidence="3 4" key="1">
    <citation type="submission" date="2019-01" db="EMBL/GenBank/DDBJ databases">
        <title>Pseudolysobacter antarctica gen. nov., sp. nov., isolated from Fildes Peninsula, Antarctica.</title>
        <authorList>
            <person name="Wei Z."/>
            <person name="Peng F."/>
        </authorList>
    </citation>
    <scope>NUCLEOTIDE SEQUENCE [LARGE SCALE GENOMIC DNA]</scope>
    <source>
        <strain evidence="3 4">AQ6-296</strain>
    </source>
</reference>
<keyword evidence="2" id="KW-0812">Transmembrane</keyword>
<proteinExistence type="inferred from homology"/>
<evidence type="ECO:0000256" key="2">
    <source>
        <dbReference type="SAM" id="Phobius"/>
    </source>
</evidence>
<dbReference type="KEGG" id="xbc:ELE36_16060"/>
<keyword evidence="2" id="KW-1133">Transmembrane helix</keyword>
<dbReference type="RefSeq" id="WP_129835056.1">
    <property type="nucleotide sequence ID" value="NZ_CP035704.1"/>
</dbReference>
<accession>A0A411HMN9</accession>
<dbReference type="PANTHER" id="PTHR33219:SF14">
    <property type="entry name" value="PROTEIN COFACTOR ASSEMBLY OF COMPLEX C SUBUNIT B CCB3, CHLOROPLASTIC-RELATED"/>
    <property type="match status" value="1"/>
</dbReference>